<accession>A0A8D2N446</accession>
<evidence type="ECO:0000256" key="8">
    <source>
        <dbReference type="RuleBase" id="RU060637"/>
    </source>
</evidence>
<dbReference type="InterPro" id="IPR004031">
    <property type="entry name" value="PMP22/EMP/MP20/Claudin"/>
</dbReference>
<comment type="subcellular location">
    <subcellularLocation>
        <location evidence="8">Cell junction</location>
        <location evidence="8">Tight junction</location>
    </subcellularLocation>
    <subcellularLocation>
        <location evidence="8">Cell membrane</location>
        <topology evidence="8">Multi-pass membrane protein</topology>
    </subcellularLocation>
</comment>
<dbReference type="InterPro" id="IPR017974">
    <property type="entry name" value="Claudin_CS"/>
</dbReference>
<keyword evidence="6 8" id="KW-1133">Transmembrane helix</keyword>
<reference evidence="9" key="1">
    <citation type="submission" date="2025-08" db="UniProtKB">
        <authorList>
            <consortium name="Ensembl"/>
        </authorList>
    </citation>
    <scope>IDENTIFICATION</scope>
</reference>
<organism evidence="9 10">
    <name type="scientific">Zonotrichia albicollis</name>
    <name type="common">White-throated sparrow</name>
    <name type="synonym">Fringilla albicollis</name>
    <dbReference type="NCBI Taxonomy" id="44394"/>
    <lineage>
        <taxon>Eukaryota</taxon>
        <taxon>Metazoa</taxon>
        <taxon>Chordata</taxon>
        <taxon>Craniata</taxon>
        <taxon>Vertebrata</taxon>
        <taxon>Euteleostomi</taxon>
        <taxon>Archelosauria</taxon>
        <taxon>Archosauria</taxon>
        <taxon>Dinosauria</taxon>
        <taxon>Saurischia</taxon>
        <taxon>Theropoda</taxon>
        <taxon>Coelurosauria</taxon>
        <taxon>Aves</taxon>
        <taxon>Neognathae</taxon>
        <taxon>Neoaves</taxon>
        <taxon>Telluraves</taxon>
        <taxon>Australaves</taxon>
        <taxon>Passeriformes</taxon>
        <taxon>Passerellidae</taxon>
        <taxon>Zonotrichia</taxon>
    </lineage>
</organism>
<evidence type="ECO:0000256" key="1">
    <source>
        <dbReference type="ARBA" id="ARBA00008295"/>
    </source>
</evidence>
<comment type="function">
    <text evidence="8">Claudins function as major constituents of the tight junction complexes that regulate the permeability of epithelia.</text>
</comment>
<protein>
    <recommendedName>
        <fullName evidence="8">Claudin</fullName>
    </recommendedName>
</protein>
<feature type="transmembrane region" description="Helical" evidence="8">
    <location>
        <begin position="6"/>
        <end position="24"/>
    </location>
</feature>
<evidence type="ECO:0000256" key="7">
    <source>
        <dbReference type="ARBA" id="ARBA00023136"/>
    </source>
</evidence>
<proteinExistence type="inferred from homology"/>
<keyword evidence="7 8" id="KW-0472">Membrane</keyword>
<sequence>MTATLEIVGFILSLGGLAFIGATLPNNYWKVSSLHGSVITTSTLFENLWKSCATDSTGVSNCRDFDSMLALPGSCTDLSCSRVSEPGWIPLSSPTGGRNCIQGIFSPQRYW</sequence>
<dbReference type="Gene3D" id="1.20.140.150">
    <property type="match status" value="1"/>
</dbReference>
<evidence type="ECO:0000256" key="5">
    <source>
        <dbReference type="ARBA" id="ARBA00022949"/>
    </source>
</evidence>
<dbReference type="Ensembl" id="ENSZALT00000023076.1">
    <property type="protein sequence ID" value="ENSZALP00000017313.1"/>
    <property type="gene ID" value="ENSZALG00000014004.1"/>
</dbReference>
<keyword evidence="10" id="KW-1185">Reference proteome</keyword>
<keyword evidence="3 8" id="KW-1003">Cell membrane</keyword>
<name>A0A8D2N446_ZONAL</name>
<comment type="caution">
    <text evidence="8">Lacks conserved residue(s) required for the propagation of feature annotation.</text>
</comment>
<dbReference type="AlphaFoldDB" id="A0A8D2N446"/>
<evidence type="ECO:0000256" key="4">
    <source>
        <dbReference type="ARBA" id="ARBA00022692"/>
    </source>
</evidence>
<dbReference type="Pfam" id="PF00822">
    <property type="entry name" value="PMP22_Claudin"/>
    <property type="match status" value="1"/>
</dbReference>
<keyword evidence="2 8" id="KW-0796">Tight junction</keyword>
<keyword evidence="4 8" id="KW-0812">Transmembrane</keyword>
<evidence type="ECO:0000313" key="9">
    <source>
        <dbReference type="Ensembl" id="ENSZALP00000017313.1"/>
    </source>
</evidence>
<dbReference type="PANTHER" id="PTHR12002">
    <property type="entry name" value="CLAUDIN"/>
    <property type="match status" value="1"/>
</dbReference>
<evidence type="ECO:0000256" key="2">
    <source>
        <dbReference type="ARBA" id="ARBA00022427"/>
    </source>
</evidence>
<reference evidence="9" key="2">
    <citation type="submission" date="2025-09" db="UniProtKB">
        <authorList>
            <consortium name="Ensembl"/>
        </authorList>
    </citation>
    <scope>IDENTIFICATION</scope>
</reference>
<dbReference type="GO" id="GO:0005923">
    <property type="term" value="C:bicellular tight junction"/>
    <property type="evidence" value="ECO:0007669"/>
    <property type="project" value="UniProtKB-SubCell"/>
</dbReference>
<evidence type="ECO:0000313" key="10">
    <source>
        <dbReference type="Proteomes" id="UP000694413"/>
    </source>
</evidence>
<comment type="similarity">
    <text evidence="1 8">Belongs to the claudin family.</text>
</comment>
<dbReference type="InterPro" id="IPR006187">
    <property type="entry name" value="Claudin"/>
</dbReference>
<evidence type="ECO:0000256" key="3">
    <source>
        <dbReference type="ARBA" id="ARBA00022475"/>
    </source>
</evidence>
<evidence type="ECO:0000256" key="6">
    <source>
        <dbReference type="ARBA" id="ARBA00022989"/>
    </source>
</evidence>
<dbReference type="GO" id="GO:0005198">
    <property type="term" value="F:structural molecule activity"/>
    <property type="evidence" value="ECO:0007669"/>
    <property type="project" value="InterPro"/>
</dbReference>
<dbReference type="GO" id="GO:0005886">
    <property type="term" value="C:plasma membrane"/>
    <property type="evidence" value="ECO:0007669"/>
    <property type="project" value="UniProtKB-SubCell"/>
</dbReference>
<dbReference type="PROSITE" id="PS01346">
    <property type="entry name" value="CLAUDIN"/>
    <property type="match status" value="1"/>
</dbReference>
<keyword evidence="5 8" id="KW-0965">Cell junction</keyword>
<dbReference type="Proteomes" id="UP000694413">
    <property type="component" value="Unassembled WGS sequence"/>
</dbReference>